<accession>A0A0N4V270</accession>
<evidence type="ECO:0000256" key="1">
    <source>
        <dbReference type="SAM" id="Phobius"/>
    </source>
</evidence>
<feature type="transmembrane region" description="Helical" evidence="1">
    <location>
        <begin position="166"/>
        <end position="187"/>
    </location>
</feature>
<evidence type="ECO:0000313" key="3">
    <source>
        <dbReference type="Proteomes" id="UP000274131"/>
    </source>
</evidence>
<evidence type="ECO:0000313" key="2">
    <source>
        <dbReference type="EMBL" id="VDD88650.1"/>
    </source>
</evidence>
<evidence type="ECO:0000313" key="4">
    <source>
        <dbReference type="WBParaSite" id="EVEC_0000408401-mRNA-1"/>
    </source>
</evidence>
<organism evidence="4">
    <name type="scientific">Enterobius vermicularis</name>
    <name type="common">Human pinworm</name>
    <dbReference type="NCBI Taxonomy" id="51028"/>
    <lineage>
        <taxon>Eukaryota</taxon>
        <taxon>Metazoa</taxon>
        <taxon>Ecdysozoa</taxon>
        <taxon>Nematoda</taxon>
        <taxon>Chromadorea</taxon>
        <taxon>Rhabditida</taxon>
        <taxon>Spirurina</taxon>
        <taxon>Oxyuridomorpha</taxon>
        <taxon>Oxyuroidea</taxon>
        <taxon>Oxyuridae</taxon>
        <taxon>Enterobius</taxon>
    </lineage>
</organism>
<protein>
    <submittedName>
        <fullName evidence="4">Transmembrane 9 superfamily member</fullName>
    </submittedName>
</protein>
<name>A0A0N4V270_ENTVE</name>
<proteinExistence type="predicted"/>
<dbReference type="AlphaFoldDB" id="A0A0N4V270"/>
<keyword evidence="1" id="KW-1133">Transmembrane helix</keyword>
<reference evidence="4" key="1">
    <citation type="submission" date="2017-02" db="UniProtKB">
        <authorList>
            <consortium name="WormBaseParasite"/>
        </authorList>
    </citation>
    <scope>IDENTIFICATION</scope>
</reference>
<dbReference type="Proteomes" id="UP000274131">
    <property type="component" value="Unassembled WGS sequence"/>
</dbReference>
<keyword evidence="1" id="KW-0812">Transmembrane</keyword>
<sequence length="208" mass="23756">MNSVPYLPDISSRIKDLPFERRPIESLGAQKLAEKIRIANEEQFLEANAHVYLRVPFILKYATELIVFMYNTSYLKAIPPHPLCTLFRQVNVVGGCWTQSIKEGEWSGVVRVNDWDTPHSFTYKDGTSEEFVTDFVVKMVNLVFDTFILRGVARILHRGWIVKGSFGCLGCALGYGSSWIVFFVWIAGRNSWLALDFDLNGEPLEIQE</sequence>
<gene>
    <name evidence="2" type="ORF">EVEC_LOCUS3792</name>
</gene>
<keyword evidence="1" id="KW-0472">Membrane</keyword>
<dbReference type="EMBL" id="UXUI01007684">
    <property type="protein sequence ID" value="VDD88650.1"/>
    <property type="molecule type" value="Genomic_DNA"/>
</dbReference>
<dbReference type="WBParaSite" id="EVEC_0000408401-mRNA-1">
    <property type="protein sequence ID" value="EVEC_0000408401-mRNA-1"/>
    <property type="gene ID" value="EVEC_0000408401"/>
</dbReference>
<keyword evidence="3" id="KW-1185">Reference proteome</keyword>
<reference evidence="2 3" key="2">
    <citation type="submission" date="2018-10" db="EMBL/GenBank/DDBJ databases">
        <authorList>
            <consortium name="Pathogen Informatics"/>
        </authorList>
    </citation>
    <scope>NUCLEOTIDE SEQUENCE [LARGE SCALE GENOMIC DNA]</scope>
</reference>